<reference evidence="1" key="1">
    <citation type="submission" date="2024-03" db="EMBL/GenBank/DDBJ databases">
        <title>Diverse circular DNA viruses in blood, oral, and fecal samples of captive lemurs.</title>
        <authorList>
            <person name="Paietta E.N."/>
            <person name="Kraberger S."/>
            <person name="Lund M.C."/>
            <person name="Custer J.M."/>
            <person name="Vargas K.M."/>
            <person name="Ehmke E.E."/>
            <person name="Yoder A.D."/>
            <person name="Varsani A."/>
        </authorList>
    </citation>
    <scope>NUCLEOTIDE SEQUENCE</scope>
    <source>
        <strain evidence="1">Duke_30FF_63</strain>
    </source>
</reference>
<name>A0AAU8B8D2_9CAUD</name>
<proteinExistence type="predicted"/>
<evidence type="ECO:0000313" key="1">
    <source>
        <dbReference type="EMBL" id="XCD08296.1"/>
    </source>
</evidence>
<dbReference type="EMBL" id="PP511876">
    <property type="protein sequence ID" value="XCD08296.1"/>
    <property type="molecule type" value="Genomic_DNA"/>
</dbReference>
<accession>A0AAU8B8D2</accession>
<organism evidence="1">
    <name type="scientific">Dulem virus 42</name>
    <dbReference type="NCBI Taxonomy" id="3145760"/>
    <lineage>
        <taxon>Viruses</taxon>
        <taxon>Duplodnaviria</taxon>
        <taxon>Heunggongvirae</taxon>
        <taxon>Uroviricota</taxon>
        <taxon>Caudoviricetes</taxon>
    </lineage>
</organism>
<protein>
    <submittedName>
        <fullName evidence="1">Uncharacterized protein</fullName>
    </submittedName>
</protein>
<sequence length="45" mass="5275">MCRIKNQAVKEKMLGKKMSKNGIIVKLLLNREKLDTTKLKKYLLI</sequence>